<comment type="subunit">
    <text evidence="2 4">Homodimer.</text>
</comment>
<name>A0AAQ3X7P1_PASNO</name>
<organism evidence="6 7">
    <name type="scientific">Paspalum notatum var. saurae</name>
    <dbReference type="NCBI Taxonomy" id="547442"/>
    <lineage>
        <taxon>Eukaryota</taxon>
        <taxon>Viridiplantae</taxon>
        <taxon>Streptophyta</taxon>
        <taxon>Embryophyta</taxon>
        <taxon>Tracheophyta</taxon>
        <taxon>Spermatophyta</taxon>
        <taxon>Magnoliopsida</taxon>
        <taxon>Liliopsida</taxon>
        <taxon>Poales</taxon>
        <taxon>Poaceae</taxon>
        <taxon>PACMAD clade</taxon>
        <taxon>Panicoideae</taxon>
        <taxon>Andropogonodae</taxon>
        <taxon>Paspaleae</taxon>
        <taxon>Paspalinae</taxon>
        <taxon>Paspalum</taxon>
    </lineage>
</organism>
<evidence type="ECO:0000256" key="4">
    <source>
        <dbReference type="RuleBase" id="RU363099"/>
    </source>
</evidence>
<evidence type="ECO:0000256" key="2">
    <source>
        <dbReference type="ARBA" id="ARBA00011738"/>
    </source>
</evidence>
<dbReference type="GO" id="GO:0048046">
    <property type="term" value="C:apoplast"/>
    <property type="evidence" value="ECO:0007669"/>
    <property type="project" value="UniProtKB-SubCell"/>
</dbReference>
<gene>
    <name evidence="6" type="ORF">U9M48_034195</name>
</gene>
<proteinExistence type="inferred from homology"/>
<keyword evidence="3 4" id="KW-0964">Secreted</keyword>
<comment type="similarity">
    <text evidence="1 4">Belongs to the plant dirigent protein family.</text>
</comment>
<evidence type="ECO:0000313" key="6">
    <source>
        <dbReference type="EMBL" id="WVZ87581.1"/>
    </source>
</evidence>
<accession>A0AAQ3X7P1</accession>
<dbReference type="Pfam" id="PF03018">
    <property type="entry name" value="Dirigent"/>
    <property type="match status" value="1"/>
</dbReference>
<keyword evidence="7" id="KW-1185">Reference proteome</keyword>
<dbReference type="Proteomes" id="UP001341281">
    <property type="component" value="Chromosome 07"/>
</dbReference>
<keyword evidence="5" id="KW-1133">Transmembrane helix</keyword>
<evidence type="ECO:0000256" key="1">
    <source>
        <dbReference type="ARBA" id="ARBA00010746"/>
    </source>
</evidence>
<dbReference type="InterPro" id="IPR004265">
    <property type="entry name" value="Dirigent"/>
</dbReference>
<protein>
    <recommendedName>
        <fullName evidence="4">Dirigent protein</fullName>
    </recommendedName>
</protein>
<keyword evidence="5" id="KW-0812">Transmembrane</keyword>
<keyword evidence="5" id="KW-0472">Membrane</keyword>
<feature type="transmembrane region" description="Helical" evidence="5">
    <location>
        <begin position="55"/>
        <end position="78"/>
    </location>
</feature>
<sequence>MHALDARFPTYHPTCSPTCLVLVLNPPLLSLVCSNKPVVVIEKARVLLKLKTVEMAAAAAGCSCLLVLMLLLAVLLAAGEELTHPDPLIRMGIVAEKLTHFHVYFHEVPVGAPNATSVLVASQHNAPINPCARTRRNETTFGDLRVFDNALREGPDPASPLIGRARGLGARASVDGSGALTTIEFVFSDYGKYSGSTLATVGHFIRSETVERSIVGGTGELRFARGYMTTDIISSTNFYLVADIHMYFTTAL</sequence>
<evidence type="ECO:0000256" key="5">
    <source>
        <dbReference type="SAM" id="Phobius"/>
    </source>
</evidence>
<dbReference type="GO" id="GO:0009699">
    <property type="term" value="P:phenylpropanoid biosynthetic process"/>
    <property type="evidence" value="ECO:0007669"/>
    <property type="project" value="UniProtKB-ARBA"/>
</dbReference>
<dbReference type="PANTHER" id="PTHR21495">
    <property type="entry name" value="NUCLEOPORIN-RELATED"/>
    <property type="match status" value="1"/>
</dbReference>
<keyword evidence="4" id="KW-0052">Apoplast</keyword>
<dbReference type="InterPro" id="IPR044859">
    <property type="entry name" value="Allene_oxi_cyc_Dirigent"/>
</dbReference>
<dbReference type="AlphaFoldDB" id="A0AAQ3X7P1"/>
<dbReference type="Gene3D" id="2.40.480.10">
    <property type="entry name" value="Allene oxide cyclase-like"/>
    <property type="match status" value="1"/>
</dbReference>
<evidence type="ECO:0000313" key="7">
    <source>
        <dbReference type="Proteomes" id="UP001341281"/>
    </source>
</evidence>
<dbReference type="EMBL" id="CP144751">
    <property type="protein sequence ID" value="WVZ87581.1"/>
    <property type="molecule type" value="Genomic_DNA"/>
</dbReference>
<comment type="subcellular location">
    <subcellularLocation>
        <location evidence="4">Secreted</location>
        <location evidence="4">Extracellular space</location>
        <location evidence="4">Apoplast</location>
    </subcellularLocation>
</comment>
<evidence type="ECO:0000256" key="3">
    <source>
        <dbReference type="ARBA" id="ARBA00022525"/>
    </source>
</evidence>
<reference evidence="6 7" key="1">
    <citation type="submission" date="2024-02" db="EMBL/GenBank/DDBJ databases">
        <title>High-quality chromosome-scale genome assembly of Pensacola bahiagrass (Paspalum notatum Flugge var. saurae).</title>
        <authorList>
            <person name="Vega J.M."/>
            <person name="Podio M."/>
            <person name="Orjuela J."/>
            <person name="Siena L.A."/>
            <person name="Pessino S.C."/>
            <person name="Combes M.C."/>
            <person name="Mariac C."/>
            <person name="Albertini E."/>
            <person name="Pupilli F."/>
            <person name="Ortiz J.P.A."/>
            <person name="Leblanc O."/>
        </authorList>
    </citation>
    <scope>NUCLEOTIDE SEQUENCE [LARGE SCALE GENOMIC DNA]</scope>
    <source>
        <strain evidence="6">R1</strain>
        <tissue evidence="6">Leaf</tissue>
    </source>
</reference>
<comment type="function">
    <text evidence="4">Dirigent proteins impart stereoselectivity on the phenoxy radical-coupling reaction, yielding optically active lignans from two molecules of coniferyl alcohol in the biosynthesis of lignans, flavonolignans, and alkaloids and thus plays a central role in plant secondary metabolism.</text>
</comment>